<gene>
    <name evidence="1" type="ORF">S23_39150</name>
</gene>
<dbReference type="RefSeq" id="WP_015686397.1">
    <property type="nucleotide sequence ID" value="NC_017082.1"/>
</dbReference>
<evidence type="ECO:0000313" key="2">
    <source>
        <dbReference type="Proteomes" id="UP000007886"/>
    </source>
</evidence>
<name>A0AAI8QD52_9BRAD</name>
<organism evidence="1 2">
    <name type="scientific">Bradyrhizobium cosmicum</name>
    <dbReference type="NCBI Taxonomy" id="1404864"/>
    <lineage>
        <taxon>Bacteria</taxon>
        <taxon>Pseudomonadati</taxon>
        <taxon>Pseudomonadota</taxon>
        <taxon>Alphaproteobacteria</taxon>
        <taxon>Hyphomicrobiales</taxon>
        <taxon>Nitrobacteraceae</taxon>
        <taxon>Bradyrhizobium</taxon>
    </lineage>
</organism>
<dbReference type="KEGG" id="brs:S23_39150"/>
<dbReference type="AlphaFoldDB" id="A0AAI8QD52"/>
<keyword evidence="2" id="KW-1185">Reference proteome</keyword>
<accession>A0AAI8QD52</accession>
<proteinExistence type="predicted"/>
<dbReference type="Proteomes" id="UP000007886">
    <property type="component" value="Chromosome"/>
</dbReference>
<evidence type="ECO:0000313" key="1">
    <source>
        <dbReference type="EMBL" id="BAL77110.1"/>
    </source>
</evidence>
<protein>
    <submittedName>
        <fullName evidence="1">Uncharacterized protein</fullName>
    </submittedName>
</protein>
<reference evidence="1 2" key="1">
    <citation type="journal article" date="2012" name="Microbes Environ.">
        <title>Complete genome sequence of Bradyrhizobium sp. S23321: insights into symbiosis evolution in soil oligotrophs.</title>
        <authorList>
            <person name="Okubo T."/>
            <person name="Tsukui T."/>
            <person name="Maita H."/>
            <person name="Okamoto S."/>
            <person name="Oshima K."/>
            <person name="Fujisawa T."/>
            <person name="Saito A."/>
            <person name="Futamata H."/>
            <person name="Hattori R."/>
            <person name="Shimomura Y."/>
            <person name="Haruta S."/>
            <person name="Morimoto S."/>
            <person name="Wang Y."/>
            <person name="Sakai Y."/>
            <person name="Hattori M."/>
            <person name="Aizawa S."/>
            <person name="Nagashima K.V.P."/>
            <person name="Masuda S."/>
            <person name="Hattori T."/>
            <person name="Yamashita A."/>
            <person name="Bao Z."/>
            <person name="Hayatsu M."/>
            <person name="Kajiya-Kanegae H."/>
            <person name="Yoshinaga I."/>
            <person name="Sakamoto K."/>
            <person name="Toyota K."/>
            <person name="Nakao M."/>
            <person name="Kohara M."/>
            <person name="Anda M."/>
            <person name="Niwa R."/>
            <person name="Jung-Hwan P."/>
            <person name="Sameshima-Saito R."/>
            <person name="Tokuda S."/>
            <person name="Yamamoto S."/>
            <person name="Yamamoto S."/>
            <person name="Yokoyama T."/>
            <person name="Akutsu T."/>
            <person name="Nakamura Y."/>
            <person name="Nakahira-Yanaka Y."/>
            <person name="Takada Hoshino Y."/>
            <person name="Hirakawa H."/>
            <person name="Mitsui H."/>
            <person name="Terasawa K."/>
            <person name="Itakura M."/>
            <person name="Sato S."/>
            <person name="Ikeda-Ohtsubo W."/>
            <person name="Sakakura N."/>
            <person name="Kaminuma E."/>
            <person name="Minamisawa K."/>
        </authorList>
    </citation>
    <scope>NUCLEOTIDE SEQUENCE [LARGE SCALE GENOMIC DNA]</scope>
    <source>
        <strain evidence="1 2">S23321</strain>
    </source>
</reference>
<sequence>MALVISIPGLVRLAIVRDPDELLRVNDAGTVTRPLSGRGGLFNRSVAAKLAAFRTADGDIWPAFRDRHDPLRAAHQTELESKLSNVEPLLQDVAPEITELGNYVGGGHAHRGMGVVVQQAVGRLFFADYVASEESYEAARTLQAWLSAWPLRACWIKHSGALKASLDRIEAASRGNMACAHATALALENLVMSIELMRELARHGDNLAKIEPQEAAIRTLRAPARVVRETRDGDFIGTLRLRSRTLILLALEDAHQQDAAKLGFAFFTGTWNQCPAHGLVPTLLRKVWEAAKTSAERRA</sequence>
<dbReference type="EMBL" id="AP012279">
    <property type="protein sequence ID" value="BAL77110.1"/>
    <property type="molecule type" value="Genomic_DNA"/>
</dbReference>